<protein>
    <submittedName>
        <fullName evidence="4">Nucleoside diphosphate-linked moiety X domain-containing protein 17</fullName>
    </submittedName>
</protein>
<proteinExistence type="predicted"/>
<dbReference type="Pfam" id="PF00293">
    <property type="entry name" value="NUDIX"/>
    <property type="match status" value="1"/>
</dbReference>
<dbReference type="GO" id="GO:0009306">
    <property type="term" value="P:protein secretion"/>
    <property type="evidence" value="ECO:0007669"/>
    <property type="project" value="TreeGrafter"/>
</dbReference>
<dbReference type="SUPFAM" id="SSF55811">
    <property type="entry name" value="Nudix"/>
    <property type="match status" value="1"/>
</dbReference>
<feature type="compositionally biased region" description="Polar residues" evidence="2">
    <location>
        <begin position="50"/>
        <end position="64"/>
    </location>
</feature>
<reference evidence="4 5" key="1">
    <citation type="submission" date="2010-05" db="EMBL/GenBank/DDBJ databases">
        <title>The Genome Sequence of Thecamonas trahens ATCC 50062.</title>
        <authorList>
            <consortium name="The Broad Institute Genome Sequencing Platform"/>
            <person name="Russ C."/>
            <person name="Cuomo C."/>
            <person name="Shea T."/>
            <person name="Young S.K."/>
            <person name="Zeng Q."/>
            <person name="Koehrsen M."/>
            <person name="Haas B."/>
            <person name="Borodovsky M."/>
            <person name="Guigo R."/>
            <person name="Alvarado L."/>
            <person name="Berlin A."/>
            <person name="Bochicchio J."/>
            <person name="Borenstein D."/>
            <person name="Chapman S."/>
            <person name="Chen Z."/>
            <person name="Freedman E."/>
            <person name="Gellesch M."/>
            <person name="Goldberg J."/>
            <person name="Griggs A."/>
            <person name="Gujja S."/>
            <person name="Heilman E."/>
            <person name="Heiman D."/>
            <person name="Hepburn T."/>
            <person name="Howarth C."/>
            <person name="Jen D."/>
            <person name="Larson L."/>
            <person name="Mehta T."/>
            <person name="Park D."/>
            <person name="Pearson M."/>
            <person name="Roberts A."/>
            <person name="Saif S."/>
            <person name="Shenoy N."/>
            <person name="Sisk P."/>
            <person name="Stolte C."/>
            <person name="Sykes S."/>
            <person name="Thomson T."/>
            <person name="Walk T."/>
            <person name="White J."/>
            <person name="Yandava C."/>
            <person name="Burger G."/>
            <person name="Gray M.W."/>
            <person name="Holland P.W.H."/>
            <person name="King N."/>
            <person name="Lang F.B.F."/>
            <person name="Roger A.J."/>
            <person name="Ruiz-Trillo I."/>
            <person name="Lander E."/>
            <person name="Nusbaum C."/>
        </authorList>
    </citation>
    <scope>NUCLEOTIDE SEQUENCE [LARGE SCALE GENOMIC DNA]</scope>
    <source>
        <strain evidence="4 5">ATCC 50062</strain>
    </source>
</reference>
<dbReference type="PROSITE" id="PS51462">
    <property type="entry name" value="NUDIX"/>
    <property type="match status" value="1"/>
</dbReference>
<accession>A0A0L0D1Q8</accession>
<dbReference type="PANTHER" id="PTHR17985:SF8">
    <property type="entry name" value="TRANSPORT AND GOLGI ORGANIZATION PROTEIN 2 HOMOLOG"/>
    <property type="match status" value="1"/>
</dbReference>
<dbReference type="GO" id="GO:0005794">
    <property type="term" value="C:Golgi apparatus"/>
    <property type="evidence" value="ECO:0007669"/>
    <property type="project" value="TreeGrafter"/>
</dbReference>
<dbReference type="PANTHER" id="PTHR17985">
    <property type="entry name" value="SER/THR-RICH PROTEIN T10 IN DGCR REGION"/>
    <property type="match status" value="1"/>
</dbReference>
<evidence type="ECO:0000259" key="3">
    <source>
        <dbReference type="PROSITE" id="PS51462"/>
    </source>
</evidence>
<dbReference type="GO" id="GO:0007030">
    <property type="term" value="P:Golgi organization"/>
    <property type="evidence" value="ECO:0007669"/>
    <property type="project" value="TreeGrafter"/>
</dbReference>
<evidence type="ECO:0000256" key="1">
    <source>
        <dbReference type="ARBA" id="ARBA00022801"/>
    </source>
</evidence>
<sequence length="646" mass="68731">MCILFALIEATGSFESVVVHLRDEDPDRPTLPPQLGQPAYAAMPERNEAGRSSNEPEPSESTVFPPNIVAGLDVQAGGTWMGFNRATGTLVALTNVRNKHFPPPPADVRASRGDIVRRLLDVPLLEYVRSAGIDPAAHPDWATADPRVELDLGAAYSGFNILLLDAYNPDSGAFTLSNCSRSRLQPFDGQRALLCKVGGKHVAFSNGVLGDSWLKVEWLASHLAPAIRALPREASIDDLLAAVEPLLLTETKFTPAELDAAEGDVADSPWASSQEYFLRGNVFAAPGRILDQNTVTRALSIVVTTQHTVSYAYTSTHPLPDPRPERLEWTVAQYPRHRHVSGRPQLAIGPSLADATVAAFGACFVTLLGAQLPSADAEQVASLIEGVATCTVPVELVHDVDTGRTTIVREGGAGEAEALGPLPLGHYSQPLFSHGHTADACLLDTVGFVLDVAPVALCAAVLVFDAAGAVLATRRHTGPIFPLKWVFPGGRVDAGESLPCAAVRELYEETGLQIAPEMLTPIGVWESHLATIERAYAIVYFAATLPDSPPIESLTFPAAEVSLAAWIPATWHETIIADDDTLAPGASQAARALETVGLVIGADGSRAAQVSCEQLRVLRHGDSGILEELAVGHKFALALVMAQRAR</sequence>
<gene>
    <name evidence="4" type="ORF">AMSG_00311</name>
</gene>
<dbReference type="Pfam" id="PF05742">
    <property type="entry name" value="TANGO2"/>
    <property type="match status" value="1"/>
</dbReference>
<dbReference type="OrthoDB" id="447842at2759"/>
<feature type="domain" description="Nudix hydrolase" evidence="3">
    <location>
        <begin position="454"/>
        <end position="591"/>
    </location>
</feature>
<keyword evidence="5" id="KW-1185">Reference proteome</keyword>
<name>A0A0L0D1Q8_THETB</name>
<dbReference type="AlphaFoldDB" id="A0A0L0D1Q8"/>
<dbReference type="InterPro" id="IPR000086">
    <property type="entry name" value="NUDIX_hydrolase_dom"/>
</dbReference>
<dbReference type="InterPro" id="IPR015797">
    <property type="entry name" value="NUDIX_hydrolase-like_dom_sf"/>
</dbReference>
<dbReference type="PROSITE" id="PS00893">
    <property type="entry name" value="NUDIX_BOX"/>
    <property type="match status" value="1"/>
</dbReference>
<keyword evidence="1" id="KW-0378">Hydrolase</keyword>
<dbReference type="RefSeq" id="XP_013763167.1">
    <property type="nucleotide sequence ID" value="XM_013907713.1"/>
</dbReference>
<feature type="region of interest" description="Disordered" evidence="2">
    <location>
        <begin position="46"/>
        <end position="65"/>
    </location>
</feature>
<evidence type="ECO:0000313" key="4">
    <source>
        <dbReference type="EMBL" id="KNC46192.1"/>
    </source>
</evidence>
<dbReference type="GeneID" id="25560124"/>
<dbReference type="EMBL" id="GL349433">
    <property type="protein sequence ID" value="KNC46192.1"/>
    <property type="molecule type" value="Genomic_DNA"/>
</dbReference>
<dbReference type="PRINTS" id="PR00502">
    <property type="entry name" value="NUDIXFAMILY"/>
</dbReference>
<evidence type="ECO:0000256" key="2">
    <source>
        <dbReference type="SAM" id="MobiDB-lite"/>
    </source>
</evidence>
<dbReference type="InterPro" id="IPR020084">
    <property type="entry name" value="NUDIX_hydrolase_CS"/>
</dbReference>
<dbReference type="InterPro" id="IPR020476">
    <property type="entry name" value="Nudix_hydrolase"/>
</dbReference>
<dbReference type="GO" id="GO:0016787">
    <property type="term" value="F:hydrolase activity"/>
    <property type="evidence" value="ECO:0007669"/>
    <property type="project" value="UniProtKB-KW"/>
</dbReference>
<dbReference type="InterPro" id="IPR008551">
    <property type="entry name" value="TANGO2"/>
</dbReference>
<evidence type="ECO:0000313" key="5">
    <source>
        <dbReference type="Proteomes" id="UP000054408"/>
    </source>
</evidence>
<dbReference type="Gene3D" id="3.90.79.10">
    <property type="entry name" value="Nucleoside Triphosphate Pyrophosphohydrolase"/>
    <property type="match status" value="1"/>
</dbReference>
<organism evidence="4 5">
    <name type="scientific">Thecamonas trahens ATCC 50062</name>
    <dbReference type="NCBI Taxonomy" id="461836"/>
    <lineage>
        <taxon>Eukaryota</taxon>
        <taxon>Apusozoa</taxon>
        <taxon>Apusomonadida</taxon>
        <taxon>Apusomonadidae</taxon>
        <taxon>Thecamonas</taxon>
    </lineage>
</organism>
<dbReference type="Proteomes" id="UP000054408">
    <property type="component" value="Unassembled WGS sequence"/>
</dbReference>